<name>A0A2S6N0G1_9HYPH</name>
<reference evidence="1 2" key="1">
    <citation type="journal article" date="2018" name="Arch. Microbiol.">
        <title>New insights into the metabolic potential of the phototrophic purple bacterium Rhodopila globiformis DSM 161(T) from its draft genome sequence and evidence for a vanadium-dependent nitrogenase.</title>
        <authorList>
            <person name="Imhoff J.F."/>
            <person name="Rahn T."/>
            <person name="Kunzel S."/>
            <person name="Neulinger S.C."/>
        </authorList>
    </citation>
    <scope>NUCLEOTIDE SEQUENCE [LARGE SCALE GENOMIC DNA]</scope>
    <source>
        <strain evidence="1 2">DSM 16996</strain>
    </source>
</reference>
<evidence type="ECO:0000313" key="2">
    <source>
        <dbReference type="Proteomes" id="UP000239089"/>
    </source>
</evidence>
<dbReference type="OrthoDB" id="7356934at2"/>
<comment type="caution">
    <text evidence="1">The sequence shown here is derived from an EMBL/GenBank/DDBJ whole genome shotgun (WGS) entry which is preliminary data.</text>
</comment>
<organism evidence="1 2">
    <name type="scientific">Rhodoblastus sphagnicola</name>
    <dbReference type="NCBI Taxonomy" id="333368"/>
    <lineage>
        <taxon>Bacteria</taxon>
        <taxon>Pseudomonadati</taxon>
        <taxon>Pseudomonadota</taxon>
        <taxon>Alphaproteobacteria</taxon>
        <taxon>Hyphomicrobiales</taxon>
        <taxon>Rhodoblastaceae</taxon>
        <taxon>Rhodoblastus</taxon>
    </lineage>
</organism>
<dbReference type="Proteomes" id="UP000239089">
    <property type="component" value="Unassembled WGS sequence"/>
</dbReference>
<accession>A0A2S6N0G1</accession>
<dbReference type="InterPro" id="IPR021955">
    <property type="entry name" value="DUF3572"/>
</dbReference>
<dbReference type="AlphaFoldDB" id="A0A2S6N0G1"/>
<dbReference type="Pfam" id="PF12096">
    <property type="entry name" value="DUF3572"/>
    <property type="match status" value="1"/>
</dbReference>
<proteinExistence type="predicted"/>
<gene>
    <name evidence="1" type="ORF">CCR94_18680</name>
</gene>
<dbReference type="RefSeq" id="WP_104509347.1">
    <property type="nucleotide sequence ID" value="NZ_JACIGC010000007.1"/>
</dbReference>
<protein>
    <recommendedName>
        <fullName evidence="3">DUF3572 domain-containing protein</fullName>
    </recommendedName>
</protein>
<dbReference type="EMBL" id="NHSJ01000116">
    <property type="protein sequence ID" value="PPQ28076.1"/>
    <property type="molecule type" value="Genomic_DNA"/>
</dbReference>
<evidence type="ECO:0000313" key="1">
    <source>
        <dbReference type="EMBL" id="PPQ28076.1"/>
    </source>
</evidence>
<sequence length="89" mass="9508">MSLELAEDMAAEALGFLADDDERLSRFLALCGLDPAHLRQAAAEPGFLPGVMAYLASDEALLLQFAAQTQRRPEEVASACALLAGPQEF</sequence>
<keyword evidence="2" id="KW-1185">Reference proteome</keyword>
<evidence type="ECO:0008006" key="3">
    <source>
        <dbReference type="Google" id="ProtNLM"/>
    </source>
</evidence>